<feature type="compositionally biased region" description="Low complexity" evidence="1">
    <location>
        <begin position="624"/>
        <end position="697"/>
    </location>
</feature>
<feature type="compositionally biased region" description="Basic residues" evidence="1">
    <location>
        <begin position="1023"/>
        <end position="1032"/>
    </location>
</feature>
<dbReference type="Proteomes" id="UP000813385">
    <property type="component" value="Unassembled WGS sequence"/>
</dbReference>
<evidence type="ECO:0000256" key="1">
    <source>
        <dbReference type="SAM" id="MobiDB-lite"/>
    </source>
</evidence>
<dbReference type="AlphaFoldDB" id="A0A8K0TNE7"/>
<feature type="compositionally biased region" description="Basic and acidic residues" evidence="1">
    <location>
        <begin position="9"/>
        <end position="20"/>
    </location>
</feature>
<dbReference type="GO" id="GO:0000993">
    <property type="term" value="F:RNA polymerase II complex binding"/>
    <property type="evidence" value="ECO:0007669"/>
    <property type="project" value="TreeGrafter"/>
</dbReference>
<comment type="caution">
    <text evidence="2">The sequence shown here is derived from an EMBL/GenBank/DDBJ whole genome shotgun (WGS) entry which is preliminary data.</text>
</comment>
<reference evidence="2" key="1">
    <citation type="journal article" date="2021" name="Nat. Commun.">
        <title>Genetic determinants of endophytism in the Arabidopsis root mycobiome.</title>
        <authorList>
            <person name="Mesny F."/>
            <person name="Miyauchi S."/>
            <person name="Thiergart T."/>
            <person name="Pickel B."/>
            <person name="Atanasova L."/>
            <person name="Karlsson M."/>
            <person name="Huettel B."/>
            <person name="Barry K.W."/>
            <person name="Haridas S."/>
            <person name="Chen C."/>
            <person name="Bauer D."/>
            <person name="Andreopoulos W."/>
            <person name="Pangilinan J."/>
            <person name="LaButti K."/>
            <person name="Riley R."/>
            <person name="Lipzen A."/>
            <person name="Clum A."/>
            <person name="Drula E."/>
            <person name="Henrissat B."/>
            <person name="Kohler A."/>
            <person name="Grigoriev I.V."/>
            <person name="Martin F.M."/>
            <person name="Hacquard S."/>
        </authorList>
    </citation>
    <scope>NUCLEOTIDE SEQUENCE</scope>
    <source>
        <strain evidence="2">MPI-CAGE-AT-0016</strain>
    </source>
</reference>
<feature type="region of interest" description="Disordered" evidence="1">
    <location>
        <begin position="575"/>
        <end position="712"/>
    </location>
</feature>
<organism evidence="2 3">
    <name type="scientific">Plectosphaerella cucumerina</name>
    <dbReference type="NCBI Taxonomy" id="40658"/>
    <lineage>
        <taxon>Eukaryota</taxon>
        <taxon>Fungi</taxon>
        <taxon>Dikarya</taxon>
        <taxon>Ascomycota</taxon>
        <taxon>Pezizomycotina</taxon>
        <taxon>Sordariomycetes</taxon>
        <taxon>Hypocreomycetidae</taxon>
        <taxon>Glomerellales</taxon>
        <taxon>Plectosphaerellaceae</taxon>
        <taxon>Plectosphaerella</taxon>
    </lineage>
</organism>
<dbReference type="PANTHER" id="PTHR12460">
    <property type="entry name" value="CYCLIN-DEPENDENT KINASE INHIBITOR-RELATED PROTEIN"/>
    <property type="match status" value="1"/>
</dbReference>
<evidence type="ECO:0000313" key="3">
    <source>
        <dbReference type="Proteomes" id="UP000813385"/>
    </source>
</evidence>
<feature type="region of interest" description="Disordered" evidence="1">
    <location>
        <begin position="858"/>
        <end position="981"/>
    </location>
</feature>
<feature type="compositionally biased region" description="Low complexity" evidence="1">
    <location>
        <begin position="575"/>
        <end position="591"/>
    </location>
</feature>
<sequence>MTHYGVGDRPVEPCSPEKPRLGTRWPSPISIAHPTCFSTFSFGKLFISPGQQSPRGPSFGFGTLSTTLLHSIQHAEFPLVIDYQKSIFHRLARRFGHCLPHSFFQLHFASFPTCRMAPSLRSLGMASLGLLLSPMAAAQFTLSIHTPCADCPSGVGPDPVPVTAQLQELVVCSATVGTTTTDAVAVETTGFACADAKSTFVSTSVPAVATDGSVVTTLVREVDQLITVSYSSTTSTITSTTTTTSTLSPTETVEPGVKVARRDGHRYVTKEVEVVVYDVVEYVYTSRYRDCGRHAVYGWEGSGLCSSETCGYESEYQPIYTKECHNGNCVTYECKWKFSKGSSKGYDKEVIREEFEIEYPSPFPPAPPGCENVNAYYRFYDEYLEIWVWRSSWYTVPIIFGFPTQYPPGSCSWCQLPPGWGTTVIIIPGLTPVTTTITVPTTVATQTVTVTGGAQPTNPVGPLSCPTSDRTVYTTPDGSTFLIQCGIAFTGPRINARAAEEERSIDARNLGNAGSFSGCIDLCDRTESCIAVTYFADTGFCSGYTAVTGSAPIAGASAANLISKGTSTTIATTGTSTSASAGATSNAASVSQTSGAADSSTAGEASQTSGPQPTGTGTGPAPQPTGTGTEPAPQPTGTGTEPAPQPTGTGAEPTPQPTGTGTEPAPQPTGTGTEPAPQPTGTGTEPAPQPTGTGTVPVPQPTNGGNPSTPIQINVESLENASPTTVNGQPAFSFGVPAGGTASVAGEAPIPEGVSVGDGVQITFNAQVSQSQRLQRRHLSARQNGADTGCDISASANGVTVFSSPLGDGGGAVQTFASSNFQATAEIVIAITTTCDEGASVSLLVSAIGLAVTEPISSSSTASSTTFSSTTASSTTPSSTVVPSQSSTVVPSQSSTVVPPQSSTVVPESSTAVPSESSSTVVAPETTSSSPVTTSSPTTAETTAEPTTLSTVVVESSSSSSSTTTSAAPPDPSSDPDVVPRDDALLPVLVPKRVVDGHFIRAGSKVRRRGGRFMSGKEAEGKKIKRSIPIRV</sequence>
<accession>A0A8K0TNE7</accession>
<feature type="compositionally biased region" description="Polar residues" evidence="1">
    <location>
        <begin position="703"/>
        <end position="712"/>
    </location>
</feature>
<dbReference type="EMBL" id="JAGPXD010000001">
    <property type="protein sequence ID" value="KAH7374427.1"/>
    <property type="molecule type" value="Genomic_DNA"/>
</dbReference>
<dbReference type="OrthoDB" id="5985073at2759"/>
<feature type="compositionally biased region" description="Polar residues" evidence="1">
    <location>
        <begin position="592"/>
        <end position="609"/>
    </location>
</feature>
<keyword evidence="3" id="KW-1185">Reference proteome</keyword>
<feature type="region of interest" description="Disordered" evidence="1">
    <location>
        <begin position="1"/>
        <end position="20"/>
    </location>
</feature>
<evidence type="ECO:0000313" key="2">
    <source>
        <dbReference type="EMBL" id="KAH7374427.1"/>
    </source>
</evidence>
<name>A0A8K0TNE7_9PEZI</name>
<gene>
    <name evidence="2" type="ORF">B0T11DRAFT_334024</name>
</gene>
<proteinExistence type="predicted"/>
<dbReference type="PANTHER" id="PTHR12460:SF0">
    <property type="entry name" value="CID DOMAIN-CONTAINING PROTEIN-RELATED"/>
    <property type="match status" value="1"/>
</dbReference>
<protein>
    <recommendedName>
        <fullName evidence="4">Apple domain-containing protein</fullName>
    </recommendedName>
</protein>
<dbReference type="GO" id="GO:0031124">
    <property type="term" value="P:mRNA 3'-end processing"/>
    <property type="evidence" value="ECO:0007669"/>
    <property type="project" value="TreeGrafter"/>
</dbReference>
<evidence type="ECO:0008006" key="4">
    <source>
        <dbReference type="Google" id="ProtNLM"/>
    </source>
</evidence>
<feature type="compositionally biased region" description="Low complexity" evidence="1">
    <location>
        <begin position="858"/>
        <end position="968"/>
    </location>
</feature>
<feature type="region of interest" description="Disordered" evidence="1">
    <location>
        <begin position="1011"/>
        <end position="1032"/>
    </location>
</feature>